<proteinExistence type="predicted"/>
<evidence type="ECO:0000313" key="1">
    <source>
        <dbReference type="EMBL" id="KPD01854.1"/>
    </source>
</evidence>
<organism evidence="1 2">
    <name type="scientific">Moellerella wisconsensis ATCC 35017</name>
    <dbReference type="NCBI Taxonomy" id="1354267"/>
    <lineage>
        <taxon>Bacteria</taxon>
        <taxon>Pseudomonadati</taxon>
        <taxon>Pseudomonadota</taxon>
        <taxon>Gammaproteobacteria</taxon>
        <taxon>Enterobacterales</taxon>
        <taxon>Morganellaceae</taxon>
        <taxon>Moellerella</taxon>
    </lineage>
</organism>
<dbReference type="EMBL" id="LGAA01000027">
    <property type="protein sequence ID" value="KPD01854.1"/>
    <property type="molecule type" value="Genomic_DNA"/>
</dbReference>
<protein>
    <submittedName>
        <fullName evidence="1">Beta-fimbriae putative major subunit</fullName>
    </submittedName>
</protein>
<dbReference type="Proteomes" id="UP000053226">
    <property type="component" value="Unassembled WGS sequence"/>
</dbReference>
<accession>A0A0N1KHU4</accession>
<gene>
    <name evidence="1" type="ORF">M992_2827</name>
</gene>
<comment type="caution">
    <text evidence="1">The sequence shown here is derived from an EMBL/GenBank/DDBJ whole genome shotgun (WGS) entry which is preliminary data.</text>
</comment>
<evidence type="ECO:0000313" key="2">
    <source>
        <dbReference type="Proteomes" id="UP000053226"/>
    </source>
</evidence>
<keyword evidence="2" id="KW-1185">Reference proteome</keyword>
<sequence length="232" mass="24992">MTIIKKRYPWLFFRRPPSICGIVVLFWGCLFFSSTLIAESFSSGVFAQAVMPDVLEEDTCSFSTPEVTYPYAQLHASLFQRDNQKPLPLITQTLYISCSQPIDGMRIWVNDMAASSVTDGDPTHFGLGQVNGQGSLGYYTVTLANAQVDGESVSLYQSPDETGIGLPQSSVILQSGQFHGWATPAGALASGQQFTVTLTISPTLNSLADTHGPLVDGAELNGDLALRVSFGL</sequence>
<dbReference type="AlphaFoldDB" id="A0A0N1KHU4"/>
<reference evidence="1 2" key="1">
    <citation type="submission" date="2015-07" db="EMBL/GenBank/DDBJ databases">
        <title>ATOL: Assembling a taxonomically balanced genome-scale reconstruction of the evolutionary history of the Enterobacteriaceae.</title>
        <authorList>
            <person name="Plunkett G.III."/>
            <person name="Neeno-Eckwall E.C."/>
            <person name="Glasner J.D."/>
            <person name="Perna N.T."/>
        </authorList>
    </citation>
    <scope>NUCLEOTIDE SEQUENCE [LARGE SCALE GENOMIC DNA]</scope>
    <source>
        <strain evidence="1 2">ATCC 35017</strain>
    </source>
</reference>
<name>A0A0N1KHU4_9GAMM</name>